<dbReference type="InterPro" id="IPR036061">
    <property type="entry name" value="CheW-like_dom_sf"/>
</dbReference>
<dbReference type="AlphaFoldDB" id="A0A8I0T584"/>
<dbReference type="InterPro" id="IPR036097">
    <property type="entry name" value="HisK_dim/P_sf"/>
</dbReference>
<dbReference type="GO" id="GO:0006935">
    <property type="term" value="P:chemotaxis"/>
    <property type="evidence" value="ECO:0007669"/>
    <property type="project" value="UniProtKB-KW"/>
</dbReference>
<keyword evidence="4" id="KW-0145">Chemotaxis</keyword>
<dbReference type="SMART" id="SM00073">
    <property type="entry name" value="HPT"/>
    <property type="match status" value="1"/>
</dbReference>
<dbReference type="SUPFAM" id="SSF47384">
    <property type="entry name" value="Homodimeric domain of signal transducing histidine kinase"/>
    <property type="match status" value="1"/>
</dbReference>
<keyword evidence="18" id="KW-1185">Reference proteome</keyword>
<evidence type="ECO:0000259" key="14">
    <source>
        <dbReference type="PROSITE" id="PS50109"/>
    </source>
</evidence>
<evidence type="ECO:0000256" key="12">
    <source>
        <dbReference type="PROSITE-ProRule" id="PRU00110"/>
    </source>
</evidence>
<gene>
    <name evidence="17" type="primary">cheA</name>
    <name evidence="17" type="ORF">PPEP_a4478</name>
</gene>
<dbReference type="Gene3D" id="1.10.287.560">
    <property type="entry name" value="Histidine kinase CheA-like, homodimeric domain"/>
    <property type="match status" value="1"/>
</dbReference>
<feature type="region of interest" description="Disordered" evidence="13">
    <location>
        <begin position="253"/>
        <end position="290"/>
    </location>
</feature>
<dbReference type="SUPFAM" id="SSF50341">
    <property type="entry name" value="CheW-like"/>
    <property type="match status" value="1"/>
</dbReference>
<evidence type="ECO:0000256" key="6">
    <source>
        <dbReference type="ARBA" id="ARBA00022679"/>
    </source>
</evidence>
<dbReference type="FunFam" id="2.30.30.40:FF:000048">
    <property type="entry name" value="Chemotaxis protein CheA, putative"/>
    <property type="match status" value="1"/>
</dbReference>
<dbReference type="CDD" id="cd00731">
    <property type="entry name" value="CheA_reg"/>
    <property type="match status" value="1"/>
</dbReference>
<evidence type="ECO:0000256" key="8">
    <source>
        <dbReference type="ARBA" id="ARBA00022777"/>
    </source>
</evidence>
<reference evidence="17 18" key="1">
    <citation type="submission" date="2015-06" db="EMBL/GenBank/DDBJ databases">
        <title>Genome sequence of Pseudoalteromonas peptidolytica.</title>
        <authorList>
            <person name="Xie B.-B."/>
            <person name="Rong J.-C."/>
            <person name="Qin Q.-L."/>
            <person name="Zhang Y.-Z."/>
        </authorList>
    </citation>
    <scope>NUCLEOTIDE SEQUENCE [LARGE SCALE GENOMIC DNA]</scope>
    <source>
        <strain evidence="17 18">F12-50-A1</strain>
    </source>
</reference>
<dbReference type="InterPro" id="IPR005467">
    <property type="entry name" value="His_kinase_dom"/>
</dbReference>
<evidence type="ECO:0000256" key="13">
    <source>
        <dbReference type="SAM" id="MobiDB-lite"/>
    </source>
</evidence>
<dbReference type="RefSeq" id="WP_147390705.1">
    <property type="nucleotide sequence ID" value="NZ_AQHF01000027.1"/>
</dbReference>
<dbReference type="InterPro" id="IPR036890">
    <property type="entry name" value="HATPase_C_sf"/>
</dbReference>
<keyword evidence="9" id="KW-0067">ATP-binding</keyword>
<organism evidence="17 18">
    <name type="scientific">Pseudoalteromonas peptidolytica F12-50-A1</name>
    <dbReference type="NCBI Taxonomy" id="1315280"/>
    <lineage>
        <taxon>Bacteria</taxon>
        <taxon>Pseudomonadati</taxon>
        <taxon>Pseudomonadota</taxon>
        <taxon>Gammaproteobacteria</taxon>
        <taxon>Alteromonadales</taxon>
        <taxon>Pseudoalteromonadaceae</taxon>
        <taxon>Pseudoalteromonas</taxon>
    </lineage>
</organism>
<evidence type="ECO:0000256" key="10">
    <source>
        <dbReference type="ARBA" id="ARBA00023012"/>
    </source>
</evidence>
<dbReference type="InterPro" id="IPR004358">
    <property type="entry name" value="Sig_transdc_His_kin-like_C"/>
</dbReference>
<keyword evidence="5 12" id="KW-0597">Phosphoprotein</keyword>
<dbReference type="CDD" id="cd00088">
    <property type="entry name" value="HPT"/>
    <property type="match status" value="1"/>
</dbReference>
<dbReference type="GO" id="GO:0005737">
    <property type="term" value="C:cytoplasm"/>
    <property type="evidence" value="ECO:0007669"/>
    <property type="project" value="InterPro"/>
</dbReference>
<dbReference type="PROSITE" id="PS50894">
    <property type="entry name" value="HPT"/>
    <property type="match status" value="1"/>
</dbReference>
<dbReference type="PANTHER" id="PTHR43395">
    <property type="entry name" value="SENSOR HISTIDINE KINASE CHEA"/>
    <property type="match status" value="1"/>
</dbReference>
<dbReference type="SMART" id="SM01231">
    <property type="entry name" value="H-kinase_dim"/>
    <property type="match status" value="1"/>
</dbReference>
<dbReference type="PROSITE" id="PS50109">
    <property type="entry name" value="HIS_KIN"/>
    <property type="match status" value="1"/>
</dbReference>
<keyword evidence="10" id="KW-0902">Two-component regulatory system</keyword>
<dbReference type="EMBL" id="AQHF01000027">
    <property type="protein sequence ID" value="MBE0347805.1"/>
    <property type="molecule type" value="Genomic_DNA"/>
</dbReference>
<dbReference type="PROSITE" id="PS50851">
    <property type="entry name" value="CHEW"/>
    <property type="match status" value="1"/>
</dbReference>
<evidence type="ECO:0000259" key="15">
    <source>
        <dbReference type="PROSITE" id="PS50851"/>
    </source>
</evidence>
<dbReference type="InterPro" id="IPR051315">
    <property type="entry name" value="Bact_Chemotaxis_CheA"/>
</dbReference>
<dbReference type="SMART" id="SM00387">
    <property type="entry name" value="HATPase_c"/>
    <property type="match status" value="1"/>
</dbReference>
<keyword evidence="7" id="KW-0547">Nucleotide-binding</keyword>
<evidence type="ECO:0000313" key="18">
    <source>
        <dbReference type="Proteomes" id="UP000660708"/>
    </source>
</evidence>
<keyword evidence="8 17" id="KW-0418">Kinase</keyword>
<dbReference type="EC" id="2.7.13.3" evidence="2"/>
<dbReference type="Pfam" id="PF02895">
    <property type="entry name" value="H-kinase_dim"/>
    <property type="match status" value="1"/>
</dbReference>
<evidence type="ECO:0000259" key="16">
    <source>
        <dbReference type="PROSITE" id="PS50894"/>
    </source>
</evidence>
<dbReference type="GO" id="GO:0000155">
    <property type="term" value="F:phosphorelay sensor kinase activity"/>
    <property type="evidence" value="ECO:0007669"/>
    <property type="project" value="InterPro"/>
</dbReference>
<feature type="domain" description="HPt" evidence="16">
    <location>
        <begin position="1"/>
        <end position="105"/>
    </location>
</feature>
<dbReference type="PANTHER" id="PTHR43395:SF10">
    <property type="entry name" value="CHEMOTAXIS PROTEIN CHEA"/>
    <property type="match status" value="1"/>
</dbReference>
<feature type="modified residue" description="Phosphohistidine" evidence="12">
    <location>
        <position position="48"/>
    </location>
</feature>
<evidence type="ECO:0000256" key="3">
    <source>
        <dbReference type="ARBA" id="ARBA00021495"/>
    </source>
</evidence>
<name>A0A8I0T584_9GAMM</name>
<dbReference type="SUPFAM" id="SSF47226">
    <property type="entry name" value="Histidine-containing phosphotransfer domain, HPT domain"/>
    <property type="match status" value="1"/>
</dbReference>
<dbReference type="InterPro" id="IPR003594">
    <property type="entry name" value="HATPase_dom"/>
</dbReference>
<evidence type="ECO:0000256" key="9">
    <source>
        <dbReference type="ARBA" id="ARBA00022840"/>
    </source>
</evidence>
<comment type="catalytic activity">
    <reaction evidence="1">
        <text>ATP + protein L-histidine = ADP + protein N-phospho-L-histidine.</text>
        <dbReference type="EC" id="2.7.13.3"/>
    </reaction>
</comment>
<feature type="compositionally biased region" description="Low complexity" evidence="13">
    <location>
        <begin position="261"/>
        <end position="273"/>
    </location>
</feature>
<dbReference type="CDD" id="cd16916">
    <property type="entry name" value="HATPase_CheA-like"/>
    <property type="match status" value="1"/>
</dbReference>
<dbReference type="PRINTS" id="PR00344">
    <property type="entry name" value="BCTRLSENSOR"/>
</dbReference>
<comment type="function">
    <text evidence="11">Involved in the transmission of sensory signals from the chemoreceptors to the flagellar motors. CheA is autophosphorylated; it can transfer its phosphate group to either CheB or CheY.</text>
</comment>
<dbReference type="Pfam" id="PF02518">
    <property type="entry name" value="HATPase_c"/>
    <property type="match status" value="1"/>
</dbReference>
<dbReference type="Gene3D" id="2.30.30.40">
    <property type="entry name" value="SH3 Domains"/>
    <property type="match status" value="1"/>
</dbReference>
<dbReference type="InterPro" id="IPR002545">
    <property type="entry name" value="CheW-lke_dom"/>
</dbReference>
<dbReference type="Pfam" id="PF01627">
    <property type="entry name" value="Hpt"/>
    <property type="match status" value="1"/>
</dbReference>
<evidence type="ECO:0000256" key="7">
    <source>
        <dbReference type="ARBA" id="ARBA00022741"/>
    </source>
</evidence>
<feature type="domain" description="CheW-like" evidence="15">
    <location>
        <begin position="543"/>
        <end position="678"/>
    </location>
</feature>
<evidence type="ECO:0000256" key="1">
    <source>
        <dbReference type="ARBA" id="ARBA00000085"/>
    </source>
</evidence>
<dbReference type="GO" id="GO:0005524">
    <property type="term" value="F:ATP binding"/>
    <property type="evidence" value="ECO:0007669"/>
    <property type="project" value="UniProtKB-KW"/>
</dbReference>
<sequence>MSIDLSQFFDVFFEESFEGLDVMEAELLNLQPGQEDSETINTIFRAAHSIKGGSGTFGFTSVSNFTHVLETLLDQIRDGRRQLAAEHVNLLLQSVDCLRALLTSLQAEEEPDLSVANTLREKFEGILGAQQSQDAQTSPSREVAPELQTYQIDFKPLTHLFKTGNEPLYMLSELSELGDLETHAFCDAIPDIERFNPEDCYLSWRLYLNTTHSESAIREVFEWVEDDAEIVITLCGGLFENDSAPEVNIASKTDTESQVAQKETQNNTETTQKPTAMAKPKSEVNKKSGESTSIRVGIDKVDSLINMVGELVITQAMLTQLGEQEPTEHTLAAMQEGLAQLAHNTRDLQENVMRIRMLPISFVFSRFPRLVRDTSQKLDKQVALKLLGEQTELDKTVMEKISDPMVHLVRNSLDHGLETPEERIKAGKDPVGTVTLNAFHQGGNIVIEIMDDGRGLNTEKIKSKALANGLVQATDELTVEEVNELIFKPGFSTADEVSDISGRGVGMDVVRRNIQALNGSVEVTSAKGVGSTFTIRLPLTLAILDGQLVKVAQHTYIIPLISIVESLQIDIKKVSRVGNGLEVLRLRDEYIPIIRLYQLFSHEGAIEELDKTLLVVVESDNHKVGLLVDDLLAQQQVVIKSLEANYQKVNGISGATILGDGRVSLIIDISGLIKLSGLKRPGSQELLVEQELEEVMT</sequence>
<dbReference type="SMART" id="SM00260">
    <property type="entry name" value="CheW"/>
    <property type="match status" value="1"/>
</dbReference>
<dbReference type="Gene3D" id="1.20.120.160">
    <property type="entry name" value="HPT domain"/>
    <property type="match status" value="1"/>
</dbReference>
<evidence type="ECO:0000256" key="5">
    <source>
        <dbReference type="ARBA" id="ARBA00022553"/>
    </source>
</evidence>
<accession>A0A8I0T584</accession>
<evidence type="ECO:0000313" key="17">
    <source>
        <dbReference type="EMBL" id="MBE0347805.1"/>
    </source>
</evidence>
<dbReference type="Pfam" id="PF01584">
    <property type="entry name" value="CheW"/>
    <property type="match status" value="1"/>
</dbReference>
<dbReference type="SUPFAM" id="SSF55874">
    <property type="entry name" value="ATPase domain of HSP90 chaperone/DNA topoisomerase II/histidine kinase"/>
    <property type="match status" value="1"/>
</dbReference>
<protein>
    <recommendedName>
        <fullName evidence="3">Chemotaxis protein CheA</fullName>
        <ecNumber evidence="2">2.7.13.3</ecNumber>
    </recommendedName>
</protein>
<evidence type="ECO:0000256" key="2">
    <source>
        <dbReference type="ARBA" id="ARBA00012438"/>
    </source>
</evidence>
<proteinExistence type="predicted"/>
<keyword evidence="6" id="KW-0808">Transferase</keyword>
<comment type="caution">
    <text evidence="17">The sequence shown here is derived from an EMBL/GenBank/DDBJ whole genome shotgun (WGS) entry which is preliminary data.</text>
</comment>
<dbReference type="Proteomes" id="UP000660708">
    <property type="component" value="Unassembled WGS sequence"/>
</dbReference>
<dbReference type="FunFam" id="3.30.565.10:FF:000016">
    <property type="entry name" value="Chemotaxis protein CheA, putative"/>
    <property type="match status" value="1"/>
</dbReference>
<dbReference type="Gene3D" id="3.30.565.10">
    <property type="entry name" value="Histidine kinase-like ATPase, C-terminal domain"/>
    <property type="match status" value="1"/>
</dbReference>
<dbReference type="InterPro" id="IPR037006">
    <property type="entry name" value="CheA-like_homodim_sf"/>
</dbReference>
<dbReference type="InterPro" id="IPR036641">
    <property type="entry name" value="HPT_dom_sf"/>
</dbReference>
<feature type="domain" description="Histidine kinase" evidence="14">
    <location>
        <begin position="338"/>
        <end position="541"/>
    </location>
</feature>
<evidence type="ECO:0000256" key="4">
    <source>
        <dbReference type="ARBA" id="ARBA00022500"/>
    </source>
</evidence>
<dbReference type="InterPro" id="IPR008207">
    <property type="entry name" value="Sig_transdc_His_kin_Hpt_dom"/>
</dbReference>
<evidence type="ECO:0000256" key="11">
    <source>
        <dbReference type="ARBA" id="ARBA00035100"/>
    </source>
</evidence>
<feature type="compositionally biased region" description="Basic and acidic residues" evidence="13">
    <location>
        <begin position="280"/>
        <end position="289"/>
    </location>
</feature>
<dbReference type="InterPro" id="IPR004105">
    <property type="entry name" value="CheA-like_dim"/>
</dbReference>